<dbReference type="Pfam" id="PF07715">
    <property type="entry name" value="Plug"/>
    <property type="match status" value="1"/>
</dbReference>
<comment type="caution">
    <text evidence="7">The sequence shown here is derived from an EMBL/GenBank/DDBJ whole genome shotgun (WGS) entry which is preliminary data.</text>
</comment>
<dbReference type="SUPFAM" id="SSF49464">
    <property type="entry name" value="Carboxypeptidase regulatory domain-like"/>
    <property type="match status" value="1"/>
</dbReference>
<dbReference type="Gene3D" id="2.60.40.1120">
    <property type="entry name" value="Carboxypeptidase-like, regulatory domain"/>
    <property type="match status" value="1"/>
</dbReference>
<evidence type="ECO:0000256" key="4">
    <source>
        <dbReference type="RuleBase" id="RU003357"/>
    </source>
</evidence>
<dbReference type="InterPro" id="IPR000531">
    <property type="entry name" value="Beta-barrel_TonB"/>
</dbReference>
<accession>A0A2S8A713</accession>
<keyword evidence="3" id="KW-0998">Cell outer membrane</keyword>
<evidence type="ECO:0008006" key="9">
    <source>
        <dbReference type="Google" id="ProtNLM"/>
    </source>
</evidence>
<organism evidence="7 8">
    <name type="scientific">Apibacter adventoris</name>
    <dbReference type="NCBI Taxonomy" id="1679466"/>
    <lineage>
        <taxon>Bacteria</taxon>
        <taxon>Pseudomonadati</taxon>
        <taxon>Bacteroidota</taxon>
        <taxon>Flavobacteriia</taxon>
        <taxon>Flavobacteriales</taxon>
        <taxon>Weeksellaceae</taxon>
        <taxon>Apibacter</taxon>
    </lineage>
</organism>
<name>A0A2S8A713_9FLAO</name>
<dbReference type="InterPro" id="IPR008969">
    <property type="entry name" value="CarboxyPept-like_regulatory"/>
</dbReference>
<keyword evidence="4" id="KW-0798">TonB box</keyword>
<feature type="domain" description="TonB-dependent receptor plug" evidence="6">
    <location>
        <begin position="135"/>
        <end position="218"/>
    </location>
</feature>
<feature type="domain" description="TonB-dependent receptor-like beta-barrel" evidence="5">
    <location>
        <begin position="252"/>
        <end position="666"/>
    </location>
</feature>
<dbReference type="Gene3D" id="2.40.170.20">
    <property type="entry name" value="TonB-dependent receptor, beta-barrel domain"/>
    <property type="match status" value="1"/>
</dbReference>
<comment type="similarity">
    <text evidence="4">Belongs to the TonB-dependent receptor family.</text>
</comment>
<dbReference type="GO" id="GO:0009279">
    <property type="term" value="C:cell outer membrane"/>
    <property type="evidence" value="ECO:0007669"/>
    <property type="project" value="UniProtKB-SubCell"/>
</dbReference>
<keyword evidence="8" id="KW-1185">Reference proteome</keyword>
<evidence type="ECO:0000313" key="8">
    <source>
        <dbReference type="Proteomes" id="UP000238042"/>
    </source>
</evidence>
<comment type="subcellular location">
    <subcellularLocation>
        <location evidence="1 4">Cell outer membrane</location>
    </subcellularLocation>
</comment>
<dbReference type="InterPro" id="IPR036942">
    <property type="entry name" value="Beta-barrel_TonB_sf"/>
</dbReference>
<dbReference type="SUPFAM" id="SSF56935">
    <property type="entry name" value="Porins"/>
    <property type="match status" value="1"/>
</dbReference>
<evidence type="ECO:0000259" key="5">
    <source>
        <dbReference type="Pfam" id="PF00593"/>
    </source>
</evidence>
<evidence type="ECO:0000256" key="1">
    <source>
        <dbReference type="ARBA" id="ARBA00004442"/>
    </source>
</evidence>
<dbReference type="RefSeq" id="WP_105247536.1">
    <property type="nucleotide sequence ID" value="NZ_PSZM01000046.1"/>
</dbReference>
<dbReference type="EMBL" id="PSZM01000046">
    <property type="protein sequence ID" value="PQL90349.1"/>
    <property type="molecule type" value="Genomic_DNA"/>
</dbReference>
<dbReference type="Pfam" id="PF13620">
    <property type="entry name" value="CarboxypepD_reg"/>
    <property type="match status" value="1"/>
</dbReference>
<dbReference type="Proteomes" id="UP000238042">
    <property type="component" value="Unassembled WGS sequence"/>
</dbReference>
<keyword evidence="2 4" id="KW-0472">Membrane</keyword>
<evidence type="ECO:0000259" key="6">
    <source>
        <dbReference type="Pfam" id="PF07715"/>
    </source>
</evidence>
<evidence type="ECO:0000313" key="7">
    <source>
        <dbReference type="EMBL" id="PQL90349.1"/>
    </source>
</evidence>
<gene>
    <name evidence="7" type="ORF">C4S77_10645</name>
</gene>
<proteinExistence type="inferred from homology"/>
<sequence length="720" mass="81815">MKILLYIIGILIGYFMSAQTISGIVTDGKGNPVSGANVYIKNTLLGATTSNKGEFSFNVEKEKIPFYLLVESKGNGMESVRIENINEYIKIIVIKGGKEKKIEEVIVTGSLFKSGDSSNATAFSSSDIYTNPNALGDIIRAMENVPGVQFVPGDGRLYIRGGTSEESKIFIDGLLVLSPYTATRPNNAVRGRFSPDLFQGINLSTGGFSSEYGQAMSGALMLDSKKQNQYEDKSDISFTTVGAWGGFTKKRESDVFHITGNYTNLTLYNALFPDRNDWNRPYQQISSEIYYQRLIKNGVWKFFGSYANYNFSLNEKTPDYAIIRRDFSVEDIYTYITLNYDLGNRYKLYAGVNFGYSAQRIEGALIPWDAMKQEENLSHSKILIKKKMGGSIEFKVGGELLYKTYNQNYKTEKSVFHPYFTHVLSTGFSEFNWAITHKLGTSMGLRIDNSSLLKESAWSPRFSLNYNPNKKNQISAFLGTYFQSPDNDMLKYNRNLDFSYADNYILSYTYTAYNLFFKAETYYKKYHDLVTYSVNSLNNRFYESISNSGFGEAKGIDLFLKSGFTNFKYWISYSYIDTERKFLNYPIKIQPSFVAKHTASFIGKYWIQSCKTQVAISTNYSSGRPYTNPNLPGFNQNKIRDYWNTSLGIAYLPKENIVVYADLSNLLGVKQVLGYEYSSQSDDQGVYTKQKILPSADRVFFLGVFITISKNKKLNQLDKL</sequence>
<dbReference type="AlphaFoldDB" id="A0A2S8A713"/>
<evidence type="ECO:0000256" key="3">
    <source>
        <dbReference type="ARBA" id="ARBA00023237"/>
    </source>
</evidence>
<reference evidence="7 8" key="1">
    <citation type="submission" date="2018-02" db="EMBL/GenBank/DDBJ databases">
        <title>Genome sequences of Apibacter spp., gut symbionts of Asian honey bees.</title>
        <authorList>
            <person name="Kwong W.K."/>
            <person name="Steele M.I."/>
            <person name="Moran N.A."/>
        </authorList>
    </citation>
    <scope>NUCLEOTIDE SEQUENCE [LARGE SCALE GENOMIC DNA]</scope>
    <source>
        <strain evidence="8">wkB301</strain>
    </source>
</reference>
<protein>
    <recommendedName>
        <fullName evidence="9">TonB-dependent receptor</fullName>
    </recommendedName>
</protein>
<evidence type="ECO:0000256" key="2">
    <source>
        <dbReference type="ARBA" id="ARBA00023136"/>
    </source>
</evidence>
<dbReference type="InterPro" id="IPR012910">
    <property type="entry name" value="Plug_dom"/>
</dbReference>
<dbReference type="Pfam" id="PF00593">
    <property type="entry name" value="TonB_dep_Rec_b-barrel"/>
    <property type="match status" value="1"/>
</dbReference>
<dbReference type="OrthoDB" id="1075473at2"/>